<dbReference type="GeneTree" id="ENSGT00940000158560"/>
<feature type="signal peptide" evidence="2">
    <location>
        <begin position="1"/>
        <end position="19"/>
    </location>
</feature>
<evidence type="ECO:0000256" key="2">
    <source>
        <dbReference type="SAM" id="SignalP"/>
    </source>
</evidence>
<protein>
    <submittedName>
        <fullName evidence="3">Uncharacterized protein</fullName>
    </submittedName>
</protein>
<feature type="chain" id="PRO_5004522589" evidence="2">
    <location>
        <begin position="20"/>
        <end position="398"/>
    </location>
</feature>
<evidence type="ECO:0000313" key="3">
    <source>
        <dbReference type="Ensembl" id="ENSPMAP00000005699.1"/>
    </source>
</evidence>
<proteinExistence type="predicted"/>
<evidence type="ECO:0000256" key="1">
    <source>
        <dbReference type="SAM" id="MobiDB-lite"/>
    </source>
</evidence>
<feature type="region of interest" description="Disordered" evidence="1">
    <location>
        <begin position="329"/>
        <end position="359"/>
    </location>
</feature>
<dbReference type="Ensembl" id="ENSPMAT00000005724.1">
    <property type="protein sequence ID" value="ENSPMAP00000005699.1"/>
    <property type="gene ID" value="ENSPMAG00000005182.1"/>
</dbReference>
<dbReference type="STRING" id="7757.ENSPMAP00000005699"/>
<sequence>WVLACEVFIPLALFFVLLGLRQKKPTISVNEAVSYYSASPLTSAGIVHIMQSICPDGQRDAFGFLEYRNSISHHHLAKLDHILWIIGRCDMAQLVVRSPLVAVQQHSHQHCCEPPVISRVLSQPPAPRPCTDLTLSTLLRDPETFRDFLSRNLSLSDGAAAALLDSPIDTRELYRLFLGSYPLVPKEAWDKEEGDSSRDSTNSIPAFQNVLLTPTQLFRLACATDKGEPPRPLLLRPSGAAAQGGLREDGGGAGGEALAAFSSLALELRQQVEPAKVVQQLDLERMNASGTRQRLQELLEDVGRLHKLLRDIHLLSGLARLLPKGACATRRGTGATSSSQDPDGHVAGNGTTFGTDMWGDDGAASVPEKLLLPPRFPPCDGFVRLWAGLQPILCGNKR</sequence>
<feature type="region of interest" description="Disordered" evidence="1">
    <location>
        <begin position="229"/>
        <end position="249"/>
    </location>
</feature>
<name>S4RKG6_PETMA</name>
<accession>S4RKG6</accession>
<keyword evidence="2" id="KW-0732">Signal</keyword>
<dbReference type="AlphaFoldDB" id="S4RKG6"/>
<organism evidence="3">
    <name type="scientific">Petromyzon marinus</name>
    <name type="common">Sea lamprey</name>
    <dbReference type="NCBI Taxonomy" id="7757"/>
    <lineage>
        <taxon>Eukaryota</taxon>
        <taxon>Metazoa</taxon>
        <taxon>Chordata</taxon>
        <taxon>Craniata</taxon>
        <taxon>Vertebrata</taxon>
        <taxon>Cyclostomata</taxon>
        <taxon>Hyperoartia</taxon>
        <taxon>Petromyzontiformes</taxon>
        <taxon>Petromyzontidae</taxon>
        <taxon>Petromyzon</taxon>
    </lineage>
</organism>
<reference evidence="3" key="1">
    <citation type="submission" date="2025-08" db="UniProtKB">
        <authorList>
            <consortium name="Ensembl"/>
        </authorList>
    </citation>
    <scope>IDENTIFICATION</scope>
</reference>
<dbReference type="HOGENOM" id="CLU_693636_0_0_1"/>
<reference evidence="3" key="2">
    <citation type="submission" date="2025-09" db="UniProtKB">
        <authorList>
            <consortium name="Ensembl"/>
        </authorList>
    </citation>
    <scope>IDENTIFICATION</scope>
</reference>